<evidence type="ECO:0000313" key="2">
    <source>
        <dbReference type="Proteomes" id="UP000319438"/>
    </source>
</evidence>
<dbReference type="EMBL" id="KT428292">
    <property type="protein sequence ID" value="ALH06739.1"/>
    <property type="molecule type" value="Genomic_DNA"/>
</dbReference>
<dbReference type="Proteomes" id="UP000319438">
    <property type="component" value="Segment"/>
</dbReference>
<evidence type="ECO:0000313" key="1">
    <source>
        <dbReference type="EMBL" id="ALH06739.1"/>
    </source>
</evidence>
<protein>
    <submittedName>
        <fullName evidence="1">Uncharacterized protein</fullName>
    </submittedName>
</protein>
<sequence>MEFSYNANLHATSHLGKWYFRVSSEKKENTVCSIKFGVRVPTIGIATPESQHFGFLHIAIDLFQGSCKRKVEEEFENEISERNTYLEALWESIETLKDERLIQALRRLEDEQLCIRNNLLQREERFENVLVARERGTNGVFESLEDATF</sequence>
<gene>
    <name evidence="1" type="ORF">PMV_041</name>
</gene>
<accession>A0A0N9PYP9</accession>
<reference evidence="1" key="1">
    <citation type="journal article" date="2015" name="Genome Announc.">
        <title>Complete Genome Sequence of a New Member of the Marseilleviridae Recovered from the Brackish Submarine Spring in the Cassis Port-Miou Calanque, France.</title>
        <authorList>
            <person name="Doutre G."/>
            <person name="Arfib B."/>
            <person name="Rochette P."/>
            <person name="Claverie J.M."/>
            <person name="Bonin P."/>
            <person name="Abergel C."/>
        </authorList>
    </citation>
    <scope>NUCLEOTIDE SEQUENCE [LARGE SCALE GENOMIC DNA]</scope>
    <source>
        <strain evidence="1">1</strain>
    </source>
</reference>
<proteinExistence type="predicted"/>
<organism evidence="1 2">
    <name type="scientific">Port-miou virus</name>
    <dbReference type="NCBI Taxonomy" id="1733873"/>
    <lineage>
        <taxon>Viruses</taxon>
        <taxon>Varidnaviria</taxon>
        <taxon>Bamfordvirae</taxon>
        <taxon>Nucleocytoviricota</taxon>
        <taxon>Megaviricetes</taxon>
        <taxon>Pimascovirales</taxon>
        <taxon>Pimascovirales incertae sedis</taxon>
        <taxon>Marseilleviridae</taxon>
        <taxon>Losannavirus</taxon>
        <taxon>Losannavirus lausannense</taxon>
        <taxon>Lausannevirus</taxon>
    </lineage>
</organism>
<name>A0A0N9PYP9_9VIRU</name>